<protein>
    <submittedName>
        <fullName evidence="1">Uncharacterized protein</fullName>
    </submittedName>
</protein>
<comment type="caution">
    <text evidence="1">The sequence shown here is derived from an EMBL/GenBank/DDBJ whole genome shotgun (WGS) entry which is preliminary data.</text>
</comment>
<dbReference type="AlphaFoldDB" id="A0A369KF80"/>
<dbReference type="RefSeq" id="WP_114544410.1">
    <property type="nucleotide sequence ID" value="NZ_QQBG01000017.1"/>
</dbReference>
<gene>
    <name evidence="1" type="ORF">HAT2_00540</name>
</gene>
<accession>A0A369KF80</accession>
<dbReference type="Proteomes" id="UP000253816">
    <property type="component" value="Unassembled WGS sequence"/>
</dbReference>
<dbReference type="OrthoDB" id="20793at2"/>
<reference evidence="1 2" key="1">
    <citation type="submission" date="2018-07" db="EMBL/GenBank/DDBJ databases">
        <title>Comparative genomics of the Candidatus Parilichlamydiaceae reveals evidence of convergent evolution and genome reduction in the phylum Chlamydiae.</title>
        <authorList>
            <person name="Taylor-Brown A."/>
            <person name="Polkinghorne A."/>
        </authorList>
    </citation>
    <scope>NUCLEOTIDE SEQUENCE [LARGE SCALE GENOMIC DNA]</scope>
    <source>
        <strain evidence="1 2">Hat2</strain>
    </source>
</reference>
<sequence>MKDSSRGLLLHRLFSLSAKVFRCRDLSERLQDPVFLSRAYTLPKMHSFLGLGDEDFRLGWNESGLAFELISENDFSLFGGLSLFLDFQDDKESHELSSSCFIFSFEPQDAVLRVLNARQVYPKESSSVPSRFGAIRFSFSEEGKKRYAVRGWLHAELFLCYDPHARPGFGFSFSYSWDEEGKLVSFSGGVESCEWDPACWQSLQVGYLL</sequence>
<organism evidence="1 2">
    <name type="scientific">Candidatus Similichlamydia laticola</name>
    <dbReference type="NCBI Taxonomy" id="2170265"/>
    <lineage>
        <taxon>Bacteria</taxon>
        <taxon>Pseudomonadati</taxon>
        <taxon>Chlamydiota</taxon>
        <taxon>Chlamydiia</taxon>
        <taxon>Parachlamydiales</taxon>
        <taxon>Candidatus Parilichlamydiaceae</taxon>
        <taxon>Candidatus Similichlamydia</taxon>
    </lineage>
</organism>
<dbReference type="EMBL" id="QQBG01000017">
    <property type="protein sequence ID" value="RDB31355.1"/>
    <property type="molecule type" value="Genomic_DNA"/>
</dbReference>
<evidence type="ECO:0000313" key="2">
    <source>
        <dbReference type="Proteomes" id="UP000253816"/>
    </source>
</evidence>
<name>A0A369KF80_9BACT</name>
<keyword evidence="2" id="KW-1185">Reference proteome</keyword>
<evidence type="ECO:0000313" key="1">
    <source>
        <dbReference type="EMBL" id="RDB31355.1"/>
    </source>
</evidence>
<proteinExistence type="predicted"/>